<evidence type="ECO:0000256" key="1">
    <source>
        <dbReference type="SAM" id="SignalP"/>
    </source>
</evidence>
<dbReference type="KEGG" id="pspc:Strain318_002231"/>
<protein>
    <recommendedName>
        <fullName evidence="5">Peptidase C-terminal archaeal/bacterial domain-containing protein</fullName>
    </recommendedName>
</protein>
<keyword evidence="4" id="KW-1185">Reference proteome</keyword>
<name>A0AA49K254_9BACT</name>
<organism evidence="3 4">
    <name type="scientific">Pseudogemmatithrix spongiicola</name>
    <dbReference type="NCBI Taxonomy" id="3062599"/>
    <lineage>
        <taxon>Bacteria</taxon>
        <taxon>Pseudomonadati</taxon>
        <taxon>Gemmatimonadota</taxon>
        <taxon>Gemmatimonadia</taxon>
        <taxon>Gemmatimonadales</taxon>
        <taxon>Gemmatimonadaceae</taxon>
        <taxon>Pseudogemmatithrix</taxon>
    </lineage>
</organism>
<dbReference type="Proteomes" id="UP001229955">
    <property type="component" value="Chromosome"/>
</dbReference>
<dbReference type="RefSeq" id="WP_367885788.1">
    <property type="nucleotide sequence ID" value="NZ_CP130612.1"/>
</dbReference>
<feature type="signal peptide" evidence="1">
    <location>
        <begin position="1"/>
        <end position="22"/>
    </location>
</feature>
<evidence type="ECO:0000313" key="2">
    <source>
        <dbReference type="EMBL" id="WKW12921.1"/>
    </source>
</evidence>
<evidence type="ECO:0000313" key="3">
    <source>
        <dbReference type="EMBL" id="WKW15828.1"/>
    </source>
</evidence>
<dbReference type="EMBL" id="CP130612">
    <property type="protein sequence ID" value="WKW12921.1"/>
    <property type="molecule type" value="Genomic_DNA"/>
</dbReference>
<accession>A0AA49K254</accession>
<dbReference type="Gene3D" id="2.60.120.380">
    <property type="match status" value="2"/>
</dbReference>
<proteinExistence type="predicted"/>
<dbReference type="EMBL" id="CP130613">
    <property type="protein sequence ID" value="WKW15828.1"/>
    <property type="molecule type" value="Genomic_DNA"/>
</dbReference>
<sequence>MPLTRLLPFLAISTLAALPLSAQQSAQSIADLLKRPADPARMIGSGETKTGALADASLRLDDSSRVELWYFRGTAGQRVTVRQRSEDFDTFVHVGRQGGDEPDVQNDDADDDGVNSAAELTLPSDGVYVIIANAFDGDGRGAYTIALEIRDPAPGMSGPATPATVTLREAEPAQRLALGQRFGSQIDPRDPTMDDGTPFELWFVTVAAGDTLHFAVQSDEFPPAIHVGRQGSGSIYAEASDAARAAVRFIAQESGMYSVIVRSTRGTATGSYILELSKASAPR</sequence>
<dbReference type="AlphaFoldDB" id="A0AA49K254"/>
<gene>
    <name evidence="2" type="ORF">Strain138_002232</name>
    <name evidence="3" type="ORF">Strain318_002231</name>
</gene>
<accession>A0AA49JVU9</accession>
<evidence type="ECO:0008006" key="5">
    <source>
        <dbReference type="Google" id="ProtNLM"/>
    </source>
</evidence>
<keyword evidence="1" id="KW-0732">Signal</keyword>
<evidence type="ECO:0000313" key="4">
    <source>
        <dbReference type="Proteomes" id="UP001229955"/>
    </source>
</evidence>
<feature type="chain" id="PRO_5041468617" description="Peptidase C-terminal archaeal/bacterial domain-containing protein" evidence="1">
    <location>
        <begin position="23"/>
        <end position="283"/>
    </location>
</feature>
<reference evidence="3" key="1">
    <citation type="submission" date="2023-07" db="EMBL/GenBank/DDBJ databases">
        <authorList>
            <person name="Haufschild T."/>
            <person name="Kallscheuer N."/>
            <person name="Hammer J."/>
            <person name="Kohn T."/>
            <person name="Kabuu M."/>
            <person name="Jogler M."/>
            <person name="Wohfarth N."/>
            <person name="Heuer A."/>
            <person name="Rohde M."/>
            <person name="van Teeseling M.C.F."/>
            <person name="Jogler C."/>
        </authorList>
    </citation>
    <scope>NUCLEOTIDE SEQUENCE</scope>
    <source>
        <strain evidence="2">Strain 138</strain>
        <strain evidence="3">Strain 318</strain>
    </source>
</reference>